<feature type="region of interest" description="Disordered" evidence="1">
    <location>
        <begin position="8"/>
        <end position="34"/>
    </location>
</feature>
<comment type="caution">
    <text evidence="2">The sequence shown here is derived from an EMBL/GenBank/DDBJ whole genome shotgun (WGS) entry which is preliminary data.</text>
</comment>
<evidence type="ECO:0000313" key="3">
    <source>
        <dbReference type="Proteomes" id="UP000254866"/>
    </source>
</evidence>
<dbReference type="RefSeq" id="XP_031868090.1">
    <property type="nucleotide sequence ID" value="XM_032015821.1"/>
</dbReference>
<feature type="region of interest" description="Disordered" evidence="1">
    <location>
        <begin position="167"/>
        <end position="206"/>
    </location>
</feature>
<proteinExistence type="predicted"/>
<protein>
    <submittedName>
        <fullName evidence="2">Uncharacterized protein</fullName>
    </submittedName>
</protein>
<dbReference type="EMBL" id="NPIC01000006">
    <property type="protein sequence ID" value="RDL35267.1"/>
    <property type="molecule type" value="Genomic_DNA"/>
</dbReference>
<evidence type="ECO:0000313" key="2">
    <source>
        <dbReference type="EMBL" id="RDL35267.1"/>
    </source>
</evidence>
<feature type="compositionally biased region" description="Basic and acidic residues" evidence="1">
    <location>
        <begin position="167"/>
        <end position="177"/>
    </location>
</feature>
<evidence type="ECO:0000256" key="1">
    <source>
        <dbReference type="SAM" id="MobiDB-lite"/>
    </source>
</evidence>
<name>A0A370TIT3_9HELO</name>
<dbReference type="AlphaFoldDB" id="A0A370TIT3"/>
<gene>
    <name evidence="2" type="ORF">BP5553_07198</name>
</gene>
<reference evidence="2 3" key="1">
    <citation type="journal article" date="2018" name="IMA Fungus">
        <title>IMA Genome-F 9: Draft genome sequence of Annulohypoxylon stygium, Aspergillus mulundensis, Berkeleyomyces basicola (syn. Thielaviopsis basicola), Ceratocystis smalleyi, two Cercospora beticola strains, Coleophoma cylindrospora, Fusarium fracticaudum, Phialophora cf. hyalina, and Morchella septimelata.</title>
        <authorList>
            <person name="Wingfield B.D."/>
            <person name="Bills G.F."/>
            <person name="Dong Y."/>
            <person name="Huang W."/>
            <person name="Nel W.J."/>
            <person name="Swalarsk-Parry B.S."/>
            <person name="Vaghefi N."/>
            <person name="Wilken P.M."/>
            <person name="An Z."/>
            <person name="de Beer Z.W."/>
            <person name="De Vos L."/>
            <person name="Chen L."/>
            <person name="Duong T.A."/>
            <person name="Gao Y."/>
            <person name="Hammerbacher A."/>
            <person name="Kikkert J.R."/>
            <person name="Li Y."/>
            <person name="Li H."/>
            <person name="Li K."/>
            <person name="Li Q."/>
            <person name="Liu X."/>
            <person name="Ma X."/>
            <person name="Naidoo K."/>
            <person name="Pethybridge S.J."/>
            <person name="Sun J."/>
            <person name="Steenkamp E.T."/>
            <person name="van der Nest M.A."/>
            <person name="van Wyk S."/>
            <person name="Wingfield M.J."/>
            <person name="Xiong C."/>
            <person name="Yue Q."/>
            <person name="Zhang X."/>
        </authorList>
    </citation>
    <scope>NUCLEOTIDE SEQUENCE [LARGE SCALE GENOMIC DNA]</scope>
    <source>
        <strain evidence="2 3">BP 5553</strain>
    </source>
</reference>
<accession>A0A370TIT3</accession>
<keyword evidence="3" id="KW-1185">Reference proteome</keyword>
<dbReference type="Proteomes" id="UP000254866">
    <property type="component" value="Unassembled WGS sequence"/>
</dbReference>
<sequence length="358" mass="39751">MSQFFRRLAKLKGPASTRDSDPGRGGGPSIENGPVVKVRSLESFTRLHLIEDAESKDSYRYHLHPMTPALFHFCAEDRDDTEEHSESAESMKQFMLSRISVPEEIRFEVSRCMRISGEQTGNDSQFWIEFPDGDSGGAGVVVVTVLLTVDSINATCDMYVPFMDHIPDEPKTSKESPNKTGVWRPGESSVAGGVDDGARPPYTENEERLPSYSDIHIGSGYPQLQAESSAATAAVSSSKAALMFSPTQQLPPPLSYPETGPSKHQLSTSIQQKHAVPELEHVTFTWEQVSPLARFKLFSSSKSMYDRTNILLAEFILETSRKNIEQGIKGQLIFRKGYGSEWERWVLCTLGILVNARG</sequence>
<dbReference type="GeneID" id="43600047"/>
<organism evidence="2 3">
    <name type="scientific">Venustampulla echinocandica</name>
    <dbReference type="NCBI Taxonomy" id="2656787"/>
    <lineage>
        <taxon>Eukaryota</taxon>
        <taxon>Fungi</taxon>
        <taxon>Dikarya</taxon>
        <taxon>Ascomycota</taxon>
        <taxon>Pezizomycotina</taxon>
        <taxon>Leotiomycetes</taxon>
        <taxon>Helotiales</taxon>
        <taxon>Pleuroascaceae</taxon>
        <taxon>Venustampulla</taxon>
    </lineage>
</organism>